<protein>
    <submittedName>
        <fullName evidence="1">Uncharacterized protein</fullName>
    </submittedName>
</protein>
<evidence type="ECO:0000313" key="1">
    <source>
        <dbReference type="EMBL" id="MDU9695162.1"/>
    </source>
</evidence>
<sequence length="144" mass="16492">MFETYTELCNWLTSIPGGVHSANQLQTLLEPGKELGYIPFDTSFTSEPLNISFFLLDAQRFIKVSILLHDGDADKSYLTVSIRKNHDLVKKDISYSKLNYYTRAFNDLDVNLAFKDGHEISLSSTEFKRTPSNFKDFVNNLLKL</sequence>
<dbReference type="EMBL" id="JAPTGD010000005">
    <property type="protein sequence ID" value="MDU9695162.1"/>
    <property type="molecule type" value="Genomic_DNA"/>
</dbReference>
<comment type="caution">
    <text evidence="1">The sequence shown here is derived from an EMBL/GenBank/DDBJ whole genome shotgun (WGS) entry which is preliminary data.</text>
</comment>
<accession>A0AAX6NH35</accession>
<reference evidence="1" key="2">
    <citation type="submission" date="2022-12" db="EMBL/GenBank/DDBJ databases">
        <authorList>
            <person name="Dechsakulwatana C."/>
            <person name="Rungsihiranrut A."/>
            <person name="Muangchinda C."/>
            <person name="Ningthoujam R."/>
            <person name="Klankeo P."/>
            <person name="Pinyakong O."/>
        </authorList>
    </citation>
    <scope>NUCLEOTIDE SEQUENCE</scope>
    <source>
        <strain evidence="1">TL01-2</strain>
    </source>
</reference>
<evidence type="ECO:0000313" key="2">
    <source>
        <dbReference type="Proteomes" id="UP001269400"/>
    </source>
</evidence>
<proteinExistence type="predicted"/>
<dbReference type="RefSeq" id="WP_316911619.1">
    <property type="nucleotide sequence ID" value="NZ_JAPTGD010000005.1"/>
</dbReference>
<organism evidence="1 2">
    <name type="scientific">Priestia aryabhattai</name>
    <name type="common">Bacillus aryabhattai</name>
    <dbReference type="NCBI Taxonomy" id="412384"/>
    <lineage>
        <taxon>Bacteria</taxon>
        <taxon>Bacillati</taxon>
        <taxon>Bacillota</taxon>
        <taxon>Bacilli</taxon>
        <taxon>Bacillales</taxon>
        <taxon>Bacillaceae</taxon>
        <taxon>Priestia</taxon>
    </lineage>
</organism>
<name>A0AAX6NH35_PRIAR</name>
<dbReference type="Proteomes" id="UP001269400">
    <property type="component" value="Unassembled WGS sequence"/>
</dbReference>
<dbReference type="AlphaFoldDB" id="A0AAX6NH35"/>
<reference evidence="1" key="1">
    <citation type="journal article" date="2022" name="J Environ Chem Eng">
        <title>Biodegradation of petroleum oil using a constructed nonpathogenic and heavy metal-tolerant bacterial consortium isolated from marine sponges.</title>
        <authorList>
            <person name="Dechsakulwatana C."/>
            <person name="Rungsihiranrut A."/>
            <person name="Muangchinda C."/>
            <person name="Ningthoujam R."/>
            <person name="Klankeo P."/>
            <person name="Pinyakong O."/>
        </authorList>
    </citation>
    <scope>NUCLEOTIDE SEQUENCE</scope>
    <source>
        <strain evidence="1">TL01-2</strain>
    </source>
</reference>
<gene>
    <name evidence="1" type="ORF">O0Q50_28600</name>
</gene>